<protein>
    <recommendedName>
        <fullName evidence="10">ABC transmembrane type-1 domain-containing protein</fullName>
    </recommendedName>
</protein>
<evidence type="ECO:0000256" key="7">
    <source>
        <dbReference type="ARBA" id="ARBA00022989"/>
    </source>
</evidence>
<keyword evidence="6" id="KW-0067">ATP-binding</keyword>
<keyword evidence="5" id="KW-0547">Nucleotide-binding</keyword>
<dbReference type="Proteomes" id="UP000076420">
    <property type="component" value="Unassembled WGS sequence"/>
</dbReference>
<keyword evidence="3 9" id="KW-0812">Transmembrane</keyword>
<dbReference type="GO" id="GO:0140359">
    <property type="term" value="F:ABC-type transporter activity"/>
    <property type="evidence" value="ECO:0007669"/>
    <property type="project" value="InterPro"/>
</dbReference>
<dbReference type="VEuPathDB" id="VectorBase:BGLB035316"/>
<keyword evidence="4" id="KW-0677">Repeat</keyword>
<evidence type="ECO:0000256" key="4">
    <source>
        <dbReference type="ARBA" id="ARBA00022737"/>
    </source>
</evidence>
<dbReference type="InterPro" id="IPR050173">
    <property type="entry name" value="ABC_transporter_C-like"/>
</dbReference>
<dbReference type="GO" id="GO:0016020">
    <property type="term" value="C:membrane"/>
    <property type="evidence" value="ECO:0007669"/>
    <property type="project" value="InterPro"/>
</dbReference>
<sequence>MASLSLIFQIIPYFVQVASFGVFIAVDGYLDPSKAFVSISLFNILTSALSMMPMFIPALIQAGVSITRIVGFFRQPDLSPDARTYDPRSEDAIKIENGTFTWDNVMPEPTLKK</sequence>
<keyword evidence="8 9" id="KW-0472">Membrane</keyword>
<evidence type="ECO:0000256" key="3">
    <source>
        <dbReference type="ARBA" id="ARBA00022692"/>
    </source>
</evidence>
<dbReference type="EnsemblMetazoa" id="BGLB035316-RA">
    <property type="protein sequence ID" value="BGLB035316-PA"/>
    <property type="gene ID" value="BGLB035316"/>
</dbReference>
<comment type="subcellular location">
    <subcellularLocation>
        <location evidence="1">Endomembrane system</location>
        <topology evidence="1">Multi-pass membrane protein</topology>
    </subcellularLocation>
</comment>
<evidence type="ECO:0000256" key="8">
    <source>
        <dbReference type="ARBA" id="ARBA00023136"/>
    </source>
</evidence>
<evidence type="ECO:0000256" key="5">
    <source>
        <dbReference type="ARBA" id="ARBA00022741"/>
    </source>
</evidence>
<dbReference type="PANTHER" id="PTHR24223:SF443">
    <property type="entry name" value="MULTIDRUG-RESISTANCE LIKE PROTEIN 1, ISOFORM I"/>
    <property type="match status" value="1"/>
</dbReference>
<gene>
    <name evidence="11" type="primary">106062549</name>
</gene>
<dbReference type="STRING" id="6526.A0A2C9LV32"/>
<evidence type="ECO:0000256" key="9">
    <source>
        <dbReference type="SAM" id="Phobius"/>
    </source>
</evidence>
<name>A0A2C9LV32_BIOGL</name>
<dbReference type="InterPro" id="IPR036640">
    <property type="entry name" value="ABC1_TM_sf"/>
</dbReference>
<evidence type="ECO:0000313" key="12">
    <source>
        <dbReference type="Proteomes" id="UP000076420"/>
    </source>
</evidence>
<dbReference type="PROSITE" id="PS50929">
    <property type="entry name" value="ABC_TM1F"/>
    <property type="match status" value="1"/>
</dbReference>
<evidence type="ECO:0000256" key="2">
    <source>
        <dbReference type="ARBA" id="ARBA00022448"/>
    </source>
</evidence>
<dbReference type="PANTHER" id="PTHR24223">
    <property type="entry name" value="ATP-BINDING CASSETTE SUB-FAMILY C"/>
    <property type="match status" value="1"/>
</dbReference>
<organism evidence="11 12">
    <name type="scientific">Biomphalaria glabrata</name>
    <name type="common">Bloodfluke planorb</name>
    <name type="synonym">Freshwater snail</name>
    <dbReference type="NCBI Taxonomy" id="6526"/>
    <lineage>
        <taxon>Eukaryota</taxon>
        <taxon>Metazoa</taxon>
        <taxon>Spiralia</taxon>
        <taxon>Lophotrochozoa</taxon>
        <taxon>Mollusca</taxon>
        <taxon>Gastropoda</taxon>
        <taxon>Heterobranchia</taxon>
        <taxon>Euthyneura</taxon>
        <taxon>Panpulmonata</taxon>
        <taxon>Hygrophila</taxon>
        <taxon>Lymnaeoidea</taxon>
        <taxon>Planorbidae</taxon>
        <taxon>Biomphalaria</taxon>
    </lineage>
</organism>
<evidence type="ECO:0000313" key="11">
    <source>
        <dbReference type="EnsemblMetazoa" id="BGLB035316-PA"/>
    </source>
</evidence>
<evidence type="ECO:0000256" key="6">
    <source>
        <dbReference type="ARBA" id="ARBA00022840"/>
    </source>
</evidence>
<feature type="transmembrane region" description="Helical" evidence="9">
    <location>
        <begin position="6"/>
        <end position="26"/>
    </location>
</feature>
<dbReference type="SUPFAM" id="SSF90123">
    <property type="entry name" value="ABC transporter transmembrane region"/>
    <property type="match status" value="1"/>
</dbReference>
<reference evidence="11" key="1">
    <citation type="submission" date="2020-05" db="UniProtKB">
        <authorList>
            <consortium name="EnsemblMetazoa"/>
        </authorList>
    </citation>
    <scope>IDENTIFICATION</scope>
    <source>
        <strain evidence="11">BB02</strain>
    </source>
</reference>
<feature type="transmembrane region" description="Helical" evidence="9">
    <location>
        <begin position="38"/>
        <end position="60"/>
    </location>
</feature>
<evidence type="ECO:0000256" key="1">
    <source>
        <dbReference type="ARBA" id="ARBA00004127"/>
    </source>
</evidence>
<keyword evidence="2" id="KW-0813">Transport</keyword>
<dbReference type="InterPro" id="IPR011527">
    <property type="entry name" value="ABC1_TM_dom"/>
</dbReference>
<evidence type="ECO:0000259" key="10">
    <source>
        <dbReference type="PROSITE" id="PS50929"/>
    </source>
</evidence>
<dbReference type="Gene3D" id="1.20.1560.10">
    <property type="entry name" value="ABC transporter type 1, transmembrane domain"/>
    <property type="match status" value="1"/>
</dbReference>
<dbReference type="KEGG" id="bgt:106062549"/>
<dbReference type="GO" id="GO:0005524">
    <property type="term" value="F:ATP binding"/>
    <property type="evidence" value="ECO:0007669"/>
    <property type="project" value="UniProtKB-KW"/>
</dbReference>
<accession>A0A2C9LV32</accession>
<dbReference type="GO" id="GO:0012505">
    <property type="term" value="C:endomembrane system"/>
    <property type="evidence" value="ECO:0007669"/>
    <property type="project" value="UniProtKB-SubCell"/>
</dbReference>
<dbReference type="AlphaFoldDB" id="A0A2C9LV32"/>
<feature type="domain" description="ABC transmembrane type-1" evidence="10">
    <location>
        <begin position="2"/>
        <end position="61"/>
    </location>
</feature>
<keyword evidence="7 9" id="KW-1133">Transmembrane helix</keyword>
<proteinExistence type="predicted"/>